<dbReference type="Proteomes" id="UP001156905">
    <property type="component" value="Unassembled WGS sequence"/>
</dbReference>
<dbReference type="SFLD" id="SFLDG00358">
    <property type="entry name" value="Main_(cytGST)"/>
    <property type="match status" value="1"/>
</dbReference>
<dbReference type="SFLD" id="SFLDS00019">
    <property type="entry name" value="Glutathione_Transferase_(cytos"/>
    <property type="match status" value="1"/>
</dbReference>
<dbReference type="InterPro" id="IPR004045">
    <property type="entry name" value="Glutathione_S-Trfase_N"/>
</dbReference>
<evidence type="ECO:0000313" key="2">
    <source>
        <dbReference type="EMBL" id="GLR84736.1"/>
    </source>
</evidence>
<name>A0ABQ6AU31_9BRAD</name>
<organism evidence="2 3">
    <name type="scientific">Bradyrhizobium iriomotense</name>
    <dbReference type="NCBI Taxonomy" id="441950"/>
    <lineage>
        <taxon>Bacteria</taxon>
        <taxon>Pseudomonadati</taxon>
        <taxon>Pseudomonadota</taxon>
        <taxon>Alphaproteobacteria</taxon>
        <taxon>Hyphomicrobiales</taxon>
        <taxon>Nitrobacteraceae</taxon>
        <taxon>Bradyrhizobium</taxon>
    </lineage>
</organism>
<feature type="domain" description="GST N-terminal" evidence="1">
    <location>
        <begin position="53"/>
        <end position="135"/>
    </location>
</feature>
<dbReference type="SUPFAM" id="SSF52833">
    <property type="entry name" value="Thioredoxin-like"/>
    <property type="match status" value="1"/>
</dbReference>
<gene>
    <name evidence="2" type="ORF">GCM10007857_14460</name>
</gene>
<dbReference type="Pfam" id="PF13409">
    <property type="entry name" value="GST_N_2"/>
    <property type="match status" value="1"/>
</dbReference>
<dbReference type="InterPro" id="IPR036282">
    <property type="entry name" value="Glutathione-S-Trfase_C_sf"/>
</dbReference>
<dbReference type="InterPro" id="IPR040079">
    <property type="entry name" value="Glutathione_S-Trfase"/>
</dbReference>
<dbReference type="SUPFAM" id="SSF47616">
    <property type="entry name" value="GST C-terminal domain-like"/>
    <property type="match status" value="1"/>
</dbReference>
<dbReference type="CDD" id="cd03043">
    <property type="entry name" value="GST_N_1"/>
    <property type="match status" value="1"/>
</dbReference>
<accession>A0ABQ6AU31</accession>
<evidence type="ECO:0000259" key="1">
    <source>
        <dbReference type="PROSITE" id="PS50404"/>
    </source>
</evidence>
<comment type="caution">
    <text evidence="2">The sequence shown here is derived from an EMBL/GenBank/DDBJ whole genome shotgun (WGS) entry which is preliminary data.</text>
</comment>
<dbReference type="PANTHER" id="PTHR42673">
    <property type="entry name" value="MALEYLACETOACETATE ISOMERASE"/>
    <property type="match status" value="1"/>
</dbReference>
<evidence type="ECO:0000313" key="3">
    <source>
        <dbReference type="Proteomes" id="UP001156905"/>
    </source>
</evidence>
<dbReference type="PROSITE" id="PS50404">
    <property type="entry name" value="GST_NTER"/>
    <property type="match status" value="1"/>
</dbReference>
<dbReference type="InterPro" id="IPR036249">
    <property type="entry name" value="Thioredoxin-like_sf"/>
</dbReference>
<dbReference type="EMBL" id="BSOW01000004">
    <property type="protein sequence ID" value="GLR84736.1"/>
    <property type="molecule type" value="Genomic_DNA"/>
</dbReference>
<dbReference type="CDD" id="cd03194">
    <property type="entry name" value="GST_C_3"/>
    <property type="match status" value="1"/>
</dbReference>
<reference evidence="3" key="1">
    <citation type="journal article" date="2019" name="Int. J. Syst. Evol. Microbiol.">
        <title>The Global Catalogue of Microorganisms (GCM) 10K type strain sequencing project: providing services to taxonomists for standard genome sequencing and annotation.</title>
        <authorList>
            <consortium name="The Broad Institute Genomics Platform"/>
            <consortium name="The Broad Institute Genome Sequencing Center for Infectious Disease"/>
            <person name="Wu L."/>
            <person name="Ma J."/>
        </authorList>
    </citation>
    <scope>NUCLEOTIDE SEQUENCE [LARGE SCALE GENOMIC DNA]</scope>
    <source>
        <strain evidence="3">NBRC 102520</strain>
    </source>
</reference>
<dbReference type="Pfam" id="PF13410">
    <property type="entry name" value="GST_C_2"/>
    <property type="match status" value="1"/>
</dbReference>
<dbReference type="Gene3D" id="1.20.1050.10">
    <property type="match status" value="1"/>
</dbReference>
<keyword evidence="3" id="KW-1185">Reference proteome</keyword>
<proteinExistence type="predicted"/>
<sequence>MSTQCPLILDPLVAALNCHAWSVAATIDCVQAMALKAAGLMEWLKGRTSHMALKLAIGNKNYSSWSMRPWLALRANDIPFEEVVIPLYTDNPADKQRIVSFSRAGKVPVLVDGDVTVWDSLSIIEYIAERFPEKKLWPDDAAARAHARSVCAEMHSGFMALRGECGMNLHRPMRPVTLSADAQANIARVQEIWQECRERYGAKGPFLFGRFGAADAMYAPVVHRFRTYAIEVTPQTRAYMDTMLAQPAFQEWTRDGLAETLVIEKFETV</sequence>
<dbReference type="Gene3D" id="3.40.30.10">
    <property type="entry name" value="Glutaredoxin"/>
    <property type="match status" value="1"/>
</dbReference>
<protein>
    <submittedName>
        <fullName evidence="2">Glutathione S-transferase</fullName>
    </submittedName>
</protein>
<dbReference type="PANTHER" id="PTHR42673:SF4">
    <property type="entry name" value="MALEYLACETOACETATE ISOMERASE"/>
    <property type="match status" value="1"/>
</dbReference>